<evidence type="ECO:0000256" key="1">
    <source>
        <dbReference type="SAM" id="MobiDB-lite"/>
    </source>
</evidence>
<dbReference type="EMBL" id="WIXP02000008">
    <property type="protein sequence ID" value="KAF6206860.1"/>
    <property type="molecule type" value="Genomic_DNA"/>
</dbReference>
<gene>
    <name evidence="2" type="ORF">GE061_018096</name>
</gene>
<evidence type="ECO:0000313" key="2">
    <source>
        <dbReference type="EMBL" id="KAF6206860.1"/>
    </source>
</evidence>
<accession>A0A8S9XCS0</accession>
<name>A0A8S9XCS0_APOLU</name>
<proteinExistence type="predicted"/>
<feature type="region of interest" description="Disordered" evidence="1">
    <location>
        <begin position="134"/>
        <end position="176"/>
    </location>
</feature>
<feature type="compositionally biased region" description="Basic and acidic residues" evidence="1">
    <location>
        <begin position="91"/>
        <end position="104"/>
    </location>
</feature>
<feature type="compositionally biased region" description="Basic and acidic residues" evidence="1">
    <location>
        <begin position="162"/>
        <end position="176"/>
    </location>
</feature>
<feature type="region of interest" description="Disordered" evidence="1">
    <location>
        <begin position="192"/>
        <end position="223"/>
    </location>
</feature>
<protein>
    <submittedName>
        <fullName evidence="2">Uncharacterized protein</fullName>
    </submittedName>
</protein>
<keyword evidence="3" id="KW-1185">Reference proteome</keyword>
<sequence length="390" mass="45720">GETALKSYNFKFRREDGDVCQATYKIARNAIGRHKWKCPHLGAKLPADYVDLFGHSGTHSKGGNRKRRKYRKPKAFDLENISAINHLFTADQKENDSKGSEESHKRQKRRRERTRQRKKRFEFKEISDLFGEDNNDSDDSRVIENKHNKHRKHHSNFRRRSLREDKKTIKSSENDRKKLYVEEYGERVQVADSQIHYKKPDEQKKNTIQQPSPSVLKQDKNQTHNVTHTVQVERKIYTIEWDKDSDEKNLAKQGDKKTHTKEQMDSKFEDIPPDGHGEQEQVRKTEVHHRKKKKDKNPHRHHQGRRSAKMIPPFQGRPMDSDVGYTGHKDLWKVNQKAGAISKNGRAKIKRIKIHLDRNKGENKSCVYGQCGPPKTFVKVGKNSIVIVKF</sequence>
<feature type="compositionally biased region" description="Basic residues" evidence="1">
    <location>
        <begin position="62"/>
        <end position="73"/>
    </location>
</feature>
<feature type="compositionally biased region" description="Basic and acidic residues" evidence="1">
    <location>
        <begin position="248"/>
        <end position="285"/>
    </location>
</feature>
<organism evidence="2 3">
    <name type="scientific">Apolygus lucorum</name>
    <name type="common">Small green plant bug</name>
    <name type="synonym">Lygocoris lucorum</name>
    <dbReference type="NCBI Taxonomy" id="248454"/>
    <lineage>
        <taxon>Eukaryota</taxon>
        <taxon>Metazoa</taxon>
        <taxon>Ecdysozoa</taxon>
        <taxon>Arthropoda</taxon>
        <taxon>Hexapoda</taxon>
        <taxon>Insecta</taxon>
        <taxon>Pterygota</taxon>
        <taxon>Neoptera</taxon>
        <taxon>Paraneoptera</taxon>
        <taxon>Hemiptera</taxon>
        <taxon>Heteroptera</taxon>
        <taxon>Panheteroptera</taxon>
        <taxon>Cimicomorpha</taxon>
        <taxon>Miridae</taxon>
        <taxon>Mirini</taxon>
        <taxon>Apolygus</taxon>
    </lineage>
</organism>
<feature type="compositionally biased region" description="Basic residues" evidence="1">
    <location>
        <begin position="147"/>
        <end position="161"/>
    </location>
</feature>
<feature type="non-terminal residue" evidence="2">
    <location>
        <position position="1"/>
    </location>
</feature>
<comment type="caution">
    <text evidence="2">The sequence shown here is derived from an EMBL/GenBank/DDBJ whole genome shotgun (WGS) entry which is preliminary data.</text>
</comment>
<feature type="compositionally biased region" description="Basic residues" evidence="1">
    <location>
        <begin position="286"/>
        <end position="308"/>
    </location>
</feature>
<evidence type="ECO:0000313" key="3">
    <source>
        <dbReference type="Proteomes" id="UP000466442"/>
    </source>
</evidence>
<feature type="compositionally biased region" description="Polar residues" evidence="1">
    <location>
        <begin position="206"/>
        <end position="215"/>
    </location>
</feature>
<feature type="compositionally biased region" description="Basic residues" evidence="1">
    <location>
        <begin position="105"/>
        <end position="118"/>
    </location>
</feature>
<dbReference type="AlphaFoldDB" id="A0A8S9XCS0"/>
<reference evidence="2" key="1">
    <citation type="journal article" date="2021" name="Mol. Ecol. Resour.">
        <title>Apolygus lucorum genome provides insights into omnivorousness and mesophyll feeding.</title>
        <authorList>
            <person name="Liu Y."/>
            <person name="Liu H."/>
            <person name="Wang H."/>
            <person name="Huang T."/>
            <person name="Liu B."/>
            <person name="Yang B."/>
            <person name="Yin L."/>
            <person name="Li B."/>
            <person name="Zhang Y."/>
            <person name="Zhang S."/>
            <person name="Jiang F."/>
            <person name="Zhang X."/>
            <person name="Ren Y."/>
            <person name="Wang B."/>
            <person name="Wang S."/>
            <person name="Lu Y."/>
            <person name="Wu K."/>
            <person name="Fan W."/>
            <person name="Wang G."/>
        </authorList>
    </citation>
    <scope>NUCLEOTIDE SEQUENCE</scope>
    <source>
        <strain evidence="2">12Hb</strain>
    </source>
</reference>
<feature type="region of interest" description="Disordered" evidence="1">
    <location>
        <begin position="248"/>
        <end position="317"/>
    </location>
</feature>
<feature type="region of interest" description="Disordered" evidence="1">
    <location>
        <begin position="55"/>
        <end position="118"/>
    </location>
</feature>
<dbReference type="Proteomes" id="UP000466442">
    <property type="component" value="Unassembled WGS sequence"/>
</dbReference>